<dbReference type="AlphaFoldDB" id="A0A1L9RM90"/>
<evidence type="ECO:0000256" key="3">
    <source>
        <dbReference type="ARBA" id="ARBA00022989"/>
    </source>
</evidence>
<evidence type="ECO:0000256" key="5">
    <source>
        <dbReference type="ARBA" id="ARBA00038359"/>
    </source>
</evidence>
<evidence type="ECO:0000256" key="7">
    <source>
        <dbReference type="SAM" id="Phobius"/>
    </source>
</evidence>
<evidence type="ECO:0000256" key="4">
    <source>
        <dbReference type="ARBA" id="ARBA00023136"/>
    </source>
</evidence>
<protein>
    <recommendedName>
        <fullName evidence="8">Rhodopsin domain-containing protein</fullName>
    </recommendedName>
</protein>
<feature type="transmembrane region" description="Helical" evidence="7">
    <location>
        <begin position="119"/>
        <end position="141"/>
    </location>
</feature>
<feature type="domain" description="Rhodopsin" evidence="8">
    <location>
        <begin position="25"/>
        <end position="264"/>
    </location>
</feature>
<feature type="compositionally biased region" description="Polar residues" evidence="6">
    <location>
        <begin position="293"/>
        <end position="302"/>
    </location>
</feature>
<accession>A0A1L9RM90</accession>
<feature type="transmembrane region" description="Helical" evidence="7">
    <location>
        <begin position="41"/>
        <end position="63"/>
    </location>
</feature>
<dbReference type="STRING" id="1073089.A0A1L9RM90"/>
<evidence type="ECO:0000256" key="2">
    <source>
        <dbReference type="ARBA" id="ARBA00022692"/>
    </source>
</evidence>
<feature type="transmembrane region" description="Helical" evidence="7">
    <location>
        <begin position="202"/>
        <end position="220"/>
    </location>
</feature>
<dbReference type="PANTHER" id="PTHR33048:SF155">
    <property type="entry name" value="INTEGRAL MEMBRANE PROTEIN"/>
    <property type="match status" value="1"/>
</dbReference>
<comment type="similarity">
    <text evidence="5">Belongs to the SAT4 family.</text>
</comment>
<feature type="transmembrane region" description="Helical" evidence="7">
    <location>
        <begin position="12"/>
        <end position="29"/>
    </location>
</feature>
<keyword evidence="4 7" id="KW-0472">Membrane</keyword>
<name>A0A1L9RM90_ASPWE</name>
<dbReference type="GO" id="GO:0016020">
    <property type="term" value="C:membrane"/>
    <property type="evidence" value="ECO:0007669"/>
    <property type="project" value="UniProtKB-SubCell"/>
</dbReference>
<evidence type="ECO:0000259" key="8">
    <source>
        <dbReference type="Pfam" id="PF20684"/>
    </source>
</evidence>
<keyword evidence="10" id="KW-1185">Reference proteome</keyword>
<dbReference type="PANTHER" id="PTHR33048">
    <property type="entry name" value="PTH11-LIKE INTEGRAL MEMBRANE PROTEIN (AFU_ORTHOLOGUE AFUA_5G11245)"/>
    <property type="match status" value="1"/>
</dbReference>
<dbReference type="InterPro" id="IPR052337">
    <property type="entry name" value="SAT4-like"/>
</dbReference>
<feature type="transmembrane region" description="Helical" evidence="7">
    <location>
        <begin position="240"/>
        <end position="260"/>
    </location>
</feature>
<dbReference type="RefSeq" id="XP_040689679.1">
    <property type="nucleotide sequence ID" value="XM_040839439.1"/>
</dbReference>
<dbReference type="EMBL" id="KV878212">
    <property type="protein sequence ID" value="OJJ36003.1"/>
    <property type="molecule type" value="Genomic_DNA"/>
</dbReference>
<organism evidence="9 10">
    <name type="scientific">Aspergillus wentii DTO 134E9</name>
    <dbReference type="NCBI Taxonomy" id="1073089"/>
    <lineage>
        <taxon>Eukaryota</taxon>
        <taxon>Fungi</taxon>
        <taxon>Dikarya</taxon>
        <taxon>Ascomycota</taxon>
        <taxon>Pezizomycotina</taxon>
        <taxon>Eurotiomycetes</taxon>
        <taxon>Eurotiomycetidae</taxon>
        <taxon>Eurotiales</taxon>
        <taxon>Aspergillaceae</taxon>
        <taxon>Aspergillus</taxon>
        <taxon>Aspergillus subgen. Cremei</taxon>
    </lineage>
</organism>
<dbReference type="InterPro" id="IPR049326">
    <property type="entry name" value="Rhodopsin_dom_fungi"/>
</dbReference>
<keyword evidence="2 7" id="KW-0812">Transmembrane</keyword>
<dbReference type="Proteomes" id="UP000184383">
    <property type="component" value="Unassembled WGS sequence"/>
</dbReference>
<evidence type="ECO:0000256" key="6">
    <source>
        <dbReference type="SAM" id="MobiDB-lite"/>
    </source>
</evidence>
<proteinExistence type="inferred from homology"/>
<evidence type="ECO:0000256" key="1">
    <source>
        <dbReference type="ARBA" id="ARBA00004141"/>
    </source>
</evidence>
<keyword evidence="3 7" id="KW-1133">Transmembrane helix</keyword>
<comment type="subcellular location">
    <subcellularLocation>
        <location evidence="1">Membrane</location>
        <topology evidence="1">Multi-pass membrane protein</topology>
    </subcellularLocation>
</comment>
<evidence type="ECO:0000313" key="10">
    <source>
        <dbReference type="Proteomes" id="UP000184383"/>
    </source>
</evidence>
<gene>
    <name evidence="9" type="ORF">ASPWEDRAFT_741100</name>
</gene>
<dbReference type="GeneID" id="63755287"/>
<feature type="region of interest" description="Disordered" evidence="6">
    <location>
        <begin position="281"/>
        <end position="335"/>
    </location>
</feature>
<feature type="transmembrane region" description="Helical" evidence="7">
    <location>
        <begin position="83"/>
        <end position="107"/>
    </location>
</feature>
<reference evidence="10" key="1">
    <citation type="journal article" date="2017" name="Genome Biol.">
        <title>Comparative genomics reveals high biological diversity and specific adaptations in the industrially and medically important fungal genus Aspergillus.</title>
        <authorList>
            <person name="de Vries R.P."/>
            <person name="Riley R."/>
            <person name="Wiebenga A."/>
            <person name="Aguilar-Osorio G."/>
            <person name="Amillis S."/>
            <person name="Uchima C.A."/>
            <person name="Anderluh G."/>
            <person name="Asadollahi M."/>
            <person name="Askin M."/>
            <person name="Barry K."/>
            <person name="Battaglia E."/>
            <person name="Bayram O."/>
            <person name="Benocci T."/>
            <person name="Braus-Stromeyer S.A."/>
            <person name="Caldana C."/>
            <person name="Canovas D."/>
            <person name="Cerqueira G.C."/>
            <person name="Chen F."/>
            <person name="Chen W."/>
            <person name="Choi C."/>
            <person name="Clum A."/>
            <person name="Dos Santos R.A."/>
            <person name="Damasio A.R."/>
            <person name="Diallinas G."/>
            <person name="Emri T."/>
            <person name="Fekete E."/>
            <person name="Flipphi M."/>
            <person name="Freyberg S."/>
            <person name="Gallo A."/>
            <person name="Gournas C."/>
            <person name="Habgood R."/>
            <person name="Hainaut M."/>
            <person name="Harispe M.L."/>
            <person name="Henrissat B."/>
            <person name="Hilden K.S."/>
            <person name="Hope R."/>
            <person name="Hossain A."/>
            <person name="Karabika E."/>
            <person name="Karaffa L."/>
            <person name="Karanyi Z."/>
            <person name="Krasevec N."/>
            <person name="Kuo A."/>
            <person name="Kusch H."/>
            <person name="LaButti K."/>
            <person name="Lagendijk E.L."/>
            <person name="Lapidus A."/>
            <person name="Levasseur A."/>
            <person name="Lindquist E."/>
            <person name="Lipzen A."/>
            <person name="Logrieco A.F."/>
            <person name="MacCabe A."/>
            <person name="Maekelae M.R."/>
            <person name="Malavazi I."/>
            <person name="Melin P."/>
            <person name="Meyer V."/>
            <person name="Mielnichuk N."/>
            <person name="Miskei M."/>
            <person name="Molnar A.P."/>
            <person name="Mule G."/>
            <person name="Ngan C.Y."/>
            <person name="Orejas M."/>
            <person name="Orosz E."/>
            <person name="Ouedraogo J.P."/>
            <person name="Overkamp K.M."/>
            <person name="Park H.-S."/>
            <person name="Perrone G."/>
            <person name="Piumi F."/>
            <person name="Punt P.J."/>
            <person name="Ram A.F."/>
            <person name="Ramon A."/>
            <person name="Rauscher S."/>
            <person name="Record E."/>
            <person name="Riano-Pachon D.M."/>
            <person name="Robert V."/>
            <person name="Roehrig J."/>
            <person name="Ruller R."/>
            <person name="Salamov A."/>
            <person name="Salih N.S."/>
            <person name="Samson R.A."/>
            <person name="Sandor E."/>
            <person name="Sanguinetti M."/>
            <person name="Schuetze T."/>
            <person name="Sepcic K."/>
            <person name="Shelest E."/>
            <person name="Sherlock G."/>
            <person name="Sophianopoulou V."/>
            <person name="Squina F.M."/>
            <person name="Sun H."/>
            <person name="Susca A."/>
            <person name="Todd R.B."/>
            <person name="Tsang A."/>
            <person name="Unkles S.E."/>
            <person name="van de Wiele N."/>
            <person name="van Rossen-Uffink D."/>
            <person name="Oliveira J.V."/>
            <person name="Vesth T.C."/>
            <person name="Visser J."/>
            <person name="Yu J.-H."/>
            <person name="Zhou M."/>
            <person name="Andersen M.R."/>
            <person name="Archer D.B."/>
            <person name="Baker S.E."/>
            <person name="Benoit I."/>
            <person name="Brakhage A.A."/>
            <person name="Braus G.H."/>
            <person name="Fischer R."/>
            <person name="Frisvad J.C."/>
            <person name="Goldman G.H."/>
            <person name="Houbraken J."/>
            <person name="Oakley B."/>
            <person name="Pocsi I."/>
            <person name="Scazzocchio C."/>
            <person name="Seiboth B."/>
            <person name="vanKuyk P.A."/>
            <person name="Wortman J."/>
            <person name="Dyer P.S."/>
            <person name="Grigoriev I.V."/>
        </authorList>
    </citation>
    <scope>NUCLEOTIDE SEQUENCE [LARGE SCALE GENOMIC DNA]</scope>
    <source>
        <strain evidence="10">DTO 134E9</strain>
    </source>
</reference>
<dbReference type="Pfam" id="PF20684">
    <property type="entry name" value="Fung_rhodopsin"/>
    <property type="match status" value="1"/>
</dbReference>
<sequence>MDNSGPSVARGMVAAMAIAFVILVLRVIAKLKIHHFRLDDVAMIVALILSITSTVFLCLSVKYGFGQDLTKIPTHHAQLVLKYIAIQIPLVTISTGIARSSFVLYLLNILGGTKKYSITLWTVMMLQLICNIISAILPLSICRNVRILWDPTVKTSCGNVVSVVQFSYFSSSVNTATDLFLALFPTYIFWNLNLKLRIKITLIVLMSLGIVAMVASIIKTTKLDQVPSVTNIGATGGLSLIHWGYVENVIIIITSSVPSIRPLLISSVKKFSSVAQSRSYELSGPSANKDPSKNATFESGSENRYAMKPNEETGSIERILEGEYPTMHGRTDSGTGIVKKVDIEVVSSDDDSERRRVSEA</sequence>
<evidence type="ECO:0000313" key="9">
    <source>
        <dbReference type="EMBL" id="OJJ36003.1"/>
    </source>
</evidence>
<dbReference type="VEuPathDB" id="FungiDB:ASPWEDRAFT_741100"/>
<dbReference type="OrthoDB" id="5429740at2759"/>